<dbReference type="EMBL" id="LCQD01000038">
    <property type="protein sequence ID" value="KKW10425.1"/>
    <property type="molecule type" value="Genomic_DNA"/>
</dbReference>
<evidence type="ECO:0000313" key="1">
    <source>
        <dbReference type="EMBL" id="KKW10425.1"/>
    </source>
</evidence>
<comment type="caution">
    <text evidence="1">The sequence shown here is derived from an EMBL/GenBank/DDBJ whole genome shotgun (WGS) entry which is preliminary data.</text>
</comment>
<evidence type="ECO:0000313" key="2">
    <source>
        <dbReference type="Proteomes" id="UP000034588"/>
    </source>
</evidence>
<sequence>METQKTKVVASSERGVRRAILVSDALRELLSSDGFSLVFHKGDKVAAITVGDATLLSPGLKAALQSIGSRESFSLALWIDQAACSS</sequence>
<organism evidence="1 2">
    <name type="scientific">Candidatus Gottesmanbacteria bacterium GW2011_GWB1_49_7</name>
    <dbReference type="NCBI Taxonomy" id="1618448"/>
    <lineage>
        <taxon>Bacteria</taxon>
        <taxon>Candidatus Gottesmaniibacteriota</taxon>
    </lineage>
</organism>
<protein>
    <submittedName>
        <fullName evidence="1">Uncharacterized protein</fullName>
    </submittedName>
</protein>
<gene>
    <name evidence="1" type="ORF">UY48_C0038G0025</name>
</gene>
<proteinExistence type="predicted"/>
<dbReference type="AlphaFoldDB" id="A0A0G1VVS6"/>
<accession>A0A0G1VVS6</accession>
<dbReference type="Proteomes" id="UP000034588">
    <property type="component" value="Unassembled WGS sequence"/>
</dbReference>
<name>A0A0G1VVS6_9BACT</name>
<reference evidence="1 2" key="1">
    <citation type="journal article" date="2015" name="Nature">
        <title>rRNA introns, odd ribosomes, and small enigmatic genomes across a large radiation of phyla.</title>
        <authorList>
            <person name="Brown C.T."/>
            <person name="Hug L.A."/>
            <person name="Thomas B.C."/>
            <person name="Sharon I."/>
            <person name="Castelle C.J."/>
            <person name="Singh A."/>
            <person name="Wilkins M.J."/>
            <person name="Williams K.H."/>
            <person name="Banfield J.F."/>
        </authorList>
    </citation>
    <scope>NUCLEOTIDE SEQUENCE [LARGE SCALE GENOMIC DNA]</scope>
</reference>